<evidence type="ECO:0000256" key="4">
    <source>
        <dbReference type="ARBA" id="ARBA00022989"/>
    </source>
</evidence>
<evidence type="ECO:0000256" key="3">
    <source>
        <dbReference type="ARBA" id="ARBA00022692"/>
    </source>
</evidence>
<sequence>MTISPKRILYLDEVRSLAIMLVVIGHLARLFSYNYNSWLFCSGVFSLTRIGVPLFFTVSGSLLLTRKYEVKKFLEKRFKRVCLPFFSWIIIYIVAGVLIWHYDLTFEYVVNTAFGVGDYSALFWFIWSLIGVYLLIPVISSFIREEGNWGAEYLILITIILSLLYTFGFFDYPQMKYNFRVIFNFFPVLGYFIMGSYIHNKKFKYSDKKMFAIGCVLFIVGICGHFAKIYLKGLGGLSLAPIDFFDICVIMETIGLFIAFKYASTKWDKRKDARN</sequence>
<feature type="transmembrane region" description="Helical" evidence="6">
    <location>
        <begin position="85"/>
        <end position="102"/>
    </location>
</feature>
<evidence type="ECO:0000256" key="6">
    <source>
        <dbReference type="SAM" id="Phobius"/>
    </source>
</evidence>
<evidence type="ECO:0000313" key="9">
    <source>
        <dbReference type="Proteomes" id="UP000008680"/>
    </source>
</evidence>
<organism evidence="8 9">
    <name type="scientific">Methanobrevibacter ruminantium (strain ATCC 35063 / DSM 1093 / JCM 13430 / OCM 146 / M1)</name>
    <name type="common">Methanobacterium ruminantium</name>
    <dbReference type="NCBI Taxonomy" id="634498"/>
    <lineage>
        <taxon>Archaea</taxon>
        <taxon>Methanobacteriati</taxon>
        <taxon>Methanobacteriota</taxon>
        <taxon>Methanomada group</taxon>
        <taxon>Methanobacteria</taxon>
        <taxon>Methanobacteriales</taxon>
        <taxon>Methanobacteriaceae</taxon>
        <taxon>Methanobrevibacter</taxon>
    </lineage>
</organism>
<dbReference type="InterPro" id="IPR002656">
    <property type="entry name" value="Acyl_transf_3_dom"/>
</dbReference>
<dbReference type="HOGENOM" id="CLU_047714_0_2_2"/>
<dbReference type="Pfam" id="PF01757">
    <property type="entry name" value="Acyl_transf_3"/>
    <property type="match status" value="1"/>
</dbReference>
<accession>D3E4C3</accession>
<feature type="transmembrane region" description="Helical" evidence="6">
    <location>
        <begin position="237"/>
        <end position="260"/>
    </location>
</feature>
<comment type="subcellular location">
    <subcellularLocation>
        <location evidence="1">Cell membrane</location>
        <topology evidence="1">Multi-pass membrane protein</topology>
    </subcellularLocation>
</comment>
<feature type="transmembrane region" description="Helical" evidence="6">
    <location>
        <begin position="150"/>
        <end position="169"/>
    </location>
</feature>
<dbReference type="PATRIC" id="fig|634498.28.peg.1536"/>
<dbReference type="STRING" id="634498.mru_1534"/>
<protein>
    <submittedName>
        <fullName evidence="8">Acyltransferase</fullName>
    </submittedName>
</protein>
<dbReference type="GO" id="GO:0009246">
    <property type="term" value="P:enterobacterial common antigen biosynthetic process"/>
    <property type="evidence" value="ECO:0007669"/>
    <property type="project" value="TreeGrafter"/>
</dbReference>
<keyword evidence="2" id="KW-1003">Cell membrane</keyword>
<keyword evidence="5 6" id="KW-0472">Membrane</keyword>
<feature type="transmembrane region" description="Helical" evidence="6">
    <location>
        <begin position="12"/>
        <end position="31"/>
    </location>
</feature>
<dbReference type="KEGG" id="mru:mru_1534"/>
<feature type="transmembrane region" description="Helical" evidence="6">
    <location>
        <begin position="122"/>
        <end position="143"/>
    </location>
</feature>
<dbReference type="EMBL" id="CP001719">
    <property type="protein sequence ID" value="ADC47384.1"/>
    <property type="molecule type" value="Genomic_DNA"/>
</dbReference>
<dbReference type="eggNOG" id="arCOG03634">
    <property type="taxonomic scope" value="Archaea"/>
</dbReference>
<dbReference type="Proteomes" id="UP000008680">
    <property type="component" value="Chromosome"/>
</dbReference>
<dbReference type="GeneID" id="8771187"/>
<proteinExistence type="predicted"/>
<keyword evidence="8" id="KW-0012">Acyltransferase</keyword>
<gene>
    <name evidence="8" type="ordered locus">mru_1534</name>
</gene>
<keyword evidence="8" id="KW-0808">Transferase</keyword>
<name>D3E4C3_METRM</name>
<dbReference type="PANTHER" id="PTHR40074:SF2">
    <property type="entry name" value="O-ACETYLTRANSFERASE WECH"/>
    <property type="match status" value="1"/>
</dbReference>
<evidence type="ECO:0000256" key="1">
    <source>
        <dbReference type="ARBA" id="ARBA00004651"/>
    </source>
</evidence>
<evidence type="ECO:0000259" key="7">
    <source>
        <dbReference type="Pfam" id="PF01757"/>
    </source>
</evidence>
<keyword evidence="3 6" id="KW-0812">Transmembrane</keyword>
<keyword evidence="4 6" id="KW-1133">Transmembrane helix</keyword>
<feature type="transmembrane region" description="Helical" evidence="6">
    <location>
        <begin position="181"/>
        <end position="198"/>
    </location>
</feature>
<keyword evidence="9" id="KW-1185">Reference proteome</keyword>
<feature type="transmembrane region" description="Helical" evidence="6">
    <location>
        <begin position="210"/>
        <end position="231"/>
    </location>
</feature>
<dbReference type="RefSeq" id="WP_012956333.1">
    <property type="nucleotide sequence ID" value="NC_013790.1"/>
</dbReference>
<feature type="domain" description="Acyltransferase 3" evidence="7">
    <location>
        <begin position="9"/>
        <end position="262"/>
    </location>
</feature>
<evidence type="ECO:0000256" key="5">
    <source>
        <dbReference type="ARBA" id="ARBA00023136"/>
    </source>
</evidence>
<dbReference type="AlphaFoldDB" id="D3E4C3"/>
<evidence type="ECO:0000313" key="8">
    <source>
        <dbReference type="EMBL" id="ADC47384.1"/>
    </source>
</evidence>
<dbReference type="OrthoDB" id="77584at2157"/>
<dbReference type="PANTHER" id="PTHR40074">
    <property type="entry name" value="O-ACETYLTRANSFERASE WECH"/>
    <property type="match status" value="1"/>
</dbReference>
<reference evidence="8 9" key="1">
    <citation type="journal article" date="2010" name="PLoS ONE">
        <title>The genome sequence of the rumen methanogen Methanobrevibacter ruminantium reveals new possibilities for controlling ruminant methane emissions.</title>
        <authorList>
            <person name="Leahy S.C."/>
            <person name="Kelly W.J."/>
            <person name="Altermann E."/>
            <person name="Ronimus R.S."/>
            <person name="Yeoman C.J."/>
            <person name="Pacheco D.M."/>
            <person name="Li D."/>
            <person name="Kong Z."/>
            <person name="McTavish S."/>
            <person name="Sang C."/>
            <person name="Lambie S.C."/>
            <person name="Janssen P.H."/>
            <person name="Dey D."/>
            <person name="Attwood G.T."/>
        </authorList>
    </citation>
    <scope>NUCLEOTIDE SEQUENCE [LARGE SCALE GENOMIC DNA]</scope>
    <source>
        <strain evidence="9">ATCC 35063 / DSM 1093 / JCM 13430 / OCM 146 / M1</strain>
    </source>
</reference>
<evidence type="ECO:0000256" key="2">
    <source>
        <dbReference type="ARBA" id="ARBA00022475"/>
    </source>
</evidence>
<feature type="transmembrane region" description="Helical" evidence="6">
    <location>
        <begin position="37"/>
        <end position="64"/>
    </location>
</feature>
<dbReference type="GO" id="GO:0005886">
    <property type="term" value="C:plasma membrane"/>
    <property type="evidence" value="ECO:0007669"/>
    <property type="project" value="UniProtKB-SubCell"/>
</dbReference>
<dbReference type="GO" id="GO:0016413">
    <property type="term" value="F:O-acetyltransferase activity"/>
    <property type="evidence" value="ECO:0007669"/>
    <property type="project" value="TreeGrafter"/>
</dbReference>